<evidence type="ECO:0000313" key="3">
    <source>
        <dbReference type="Proteomes" id="UP000834106"/>
    </source>
</evidence>
<proteinExistence type="predicted"/>
<keyword evidence="1" id="KW-0472">Membrane</keyword>
<feature type="transmembrane region" description="Helical" evidence="1">
    <location>
        <begin position="20"/>
        <end position="36"/>
    </location>
</feature>
<dbReference type="PANTHER" id="PTHR36595:SF1">
    <property type="entry name" value="TRANSMEMBRANE PROTEIN"/>
    <property type="match status" value="1"/>
</dbReference>
<gene>
    <name evidence="2" type="ORF">FPE_LOCUS15652</name>
</gene>
<evidence type="ECO:0000256" key="1">
    <source>
        <dbReference type="SAM" id="Phobius"/>
    </source>
</evidence>
<keyword evidence="3" id="KW-1185">Reference proteome</keyword>
<organism evidence="2 3">
    <name type="scientific">Fraxinus pennsylvanica</name>
    <dbReference type="NCBI Taxonomy" id="56036"/>
    <lineage>
        <taxon>Eukaryota</taxon>
        <taxon>Viridiplantae</taxon>
        <taxon>Streptophyta</taxon>
        <taxon>Embryophyta</taxon>
        <taxon>Tracheophyta</taxon>
        <taxon>Spermatophyta</taxon>
        <taxon>Magnoliopsida</taxon>
        <taxon>eudicotyledons</taxon>
        <taxon>Gunneridae</taxon>
        <taxon>Pentapetalae</taxon>
        <taxon>asterids</taxon>
        <taxon>lamiids</taxon>
        <taxon>Lamiales</taxon>
        <taxon>Oleaceae</taxon>
        <taxon>Oleeae</taxon>
        <taxon>Fraxinus</taxon>
    </lineage>
</organism>
<keyword evidence="1" id="KW-1133">Transmembrane helix</keyword>
<keyword evidence="1" id="KW-0812">Transmembrane</keyword>
<dbReference type="EMBL" id="OU503044">
    <property type="protein sequence ID" value="CAI9768222.1"/>
    <property type="molecule type" value="Genomic_DNA"/>
</dbReference>
<evidence type="ECO:0000313" key="2">
    <source>
        <dbReference type="EMBL" id="CAI9768222.1"/>
    </source>
</evidence>
<sequence length="165" mass="19159">MRDFRTVYNFYKASRYLSNFARHLLVIMLVPTFELICLATSNSNAVFCFCNLIIVILVVENSKSTSQYNEEKPDPSHSFARENKDFTNMKNDYSSCGKAKKLAEADEAEASSAGITTDEASCVSITKIDYEEICWNEEEYVKNKLRRRVEEFIEKTNTRWRVEML</sequence>
<accession>A0AAD2DUU6</accession>
<name>A0AAD2DUU6_9LAMI</name>
<dbReference type="PANTHER" id="PTHR36595">
    <property type="entry name" value="TRANSMEMBRANE PROTEIN"/>
    <property type="match status" value="1"/>
</dbReference>
<reference evidence="2" key="1">
    <citation type="submission" date="2023-05" db="EMBL/GenBank/DDBJ databases">
        <authorList>
            <person name="Huff M."/>
        </authorList>
    </citation>
    <scope>NUCLEOTIDE SEQUENCE</scope>
</reference>
<dbReference type="AlphaFoldDB" id="A0AAD2DUU6"/>
<protein>
    <submittedName>
        <fullName evidence="2">Uncharacterized protein</fullName>
    </submittedName>
</protein>
<dbReference type="Proteomes" id="UP000834106">
    <property type="component" value="Chromosome 9"/>
</dbReference>